<evidence type="ECO:0000256" key="3">
    <source>
        <dbReference type="ARBA" id="ARBA00022630"/>
    </source>
</evidence>
<feature type="binding site" evidence="12">
    <location>
        <begin position="357"/>
        <end position="360"/>
    </location>
    <ligand>
        <name>FAD</name>
        <dbReference type="ChEBI" id="CHEBI:57692"/>
    </ligand>
</feature>
<keyword evidence="18" id="KW-1185">Reference proteome</keyword>
<organism evidence="17 18">
    <name type="scientific">Cryptolaemus montrouzieri</name>
    <dbReference type="NCBI Taxonomy" id="559131"/>
    <lineage>
        <taxon>Eukaryota</taxon>
        <taxon>Metazoa</taxon>
        <taxon>Ecdysozoa</taxon>
        <taxon>Arthropoda</taxon>
        <taxon>Hexapoda</taxon>
        <taxon>Insecta</taxon>
        <taxon>Pterygota</taxon>
        <taxon>Neoptera</taxon>
        <taxon>Endopterygota</taxon>
        <taxon>Coleoptera</taxon>
        <taxon>Polyphaga</taxon>
        <taxon>Cucujiformia</taxon>
        <taxon>Coccinelloidea</taxon>
        <taxon>Coccinellidae</taxon>
        <taxon>Scymninae</taxon>
        <taxon>Scymnini</taxon>
        <taxon>Cryptolaemus</taxon>
    </lineage>
</organism>
<evidence type="ECO:0000256" key="4">
    <source>
        <dbReference type="ARBA" id="ARBA00022827"/>
    </source>
</evidence>
<keyword evidence="4 12" id="KW-0274">FAD</keyword>
<dbReference type="PROSITE" id="PS00076">
    <property type="entry name" value="PYRIDINE_REDOX_1"/>
    <property type="match status" value="1"/>
</dbReference>
<dbReference type="InterPro" id="IPR001100">
    <property type="entry name" value="Pyr_nuc-diS_OxRdtase"/>
</dbReference>
<feature type="binding site" evidence="12">
    <location>
        <begin position="217"/>
        <end position="224"/>
    </location>
    <ligand>
        <name>NAD(+)</name>
        <dbReference type="ChEBI" id="CHEBI:57540"/>
    </ligand>
</feature>
<evidence type="ECO:0000256" key="5">
    <source>
        <dbReference type="ARBA" id="ARBA00023002"/>
    </source>
</evidence>
<evidence type="ECO:0000256" key="10">
    <source>
        <dbReference type="ARBA" id="ARBA00049187"/>
    </source>
</evidence>
<dbReference type="PRINTS" id="PR00368">
    <property type="entry name" value="FADPNR"/>
</dbReference>
<evidence type="ECO:0000256" key="8">
    <source>
        <dbReference type="ARBA" id="ARBA00023284"/>
    </source>
</evidence>
<feature type="domain" description="Pyridine nucleotide-disulphide oxidoreductase dimerisation" evidence="15">
    <location>
        <begin position="385"/>
        <end position="490"/>
    </location>
</feature>
<comment type="similarity">
    <text evidence="1 14">Belongs to the class-I pyridine nucleotide-disulfide oxidoreductase family.</text>
</comment>
<gene>
    <name evidence="17" type="ORF">HHI36_020940</name>
</gene>
<dbReference type="InterPro" id="IPR004099">
    <property type="entry name" value="Pyr_nucl-diS_OxRdtase_dimer"/>
</dbReference>
<evidence type="ECO:0000256" key="9">
    <source>
        <dbReference type="ARBA" id="ARBA00031281"/>
    </source>
</evidence>
<dbReference type="SUPFAM" id="SSF51905">
    <property type="entry name" value="FAD/NAD(P)-binding domain"/>
    <property type="match status" value="1"/>
</dbReference>
<dbReference type="InterPro" id="IPR050151">
    <property type="entry name" value="Class-I_Pyr_Nuc-Dis_Oxidored"/>
</dbReference>
<feature type="active site" description="Proton acceptor" evidence="11">
    <location>
        <position position="483"/>
    </location>
</feature>
<dbReference type="Gene3D" id="3.30.390.30">
    <property type="match status" value="1"/>
</dbReference>
<evidence type="ECO:0000256" key="1">
    <source>
        <dbReference type="ARBA" id="ARBA00007532"/>
    </source>
</evidence>
<comment type="catalytic activity">
    <reaction evidence="10">
        <text>N(6)-[(R)-dihydrolipoyl]-L-lysyl-[protein] + NAD(+) = N(6)-[(R)-lipoyl]-L-lysyl-[protein] + NADH + H(+)</text>
        <dbReference type="Rhea" id="RHEA:15045"/>
        <dbReference type="Rhea" id="RHEA-COMP:10474"/>
        <dbReference type="Rhea" id="RHEA-COMP:10475"/>
        <dbReference type="ChEBI" id="CHEBI:15378"/>
        <dbReference type="ChEBI" id="CHEBI:57540"/>
        <dbReference type="ChEBI" id="CHEBI:57945"/>
        <dbReference type="ChEBI" id="CHEBI:83099"/>
        <dbReference type="ChEBI" id="CHEBI:83100"/>
        <dbReference type="EC" id="1.8.1.4"/>
    </reaction>
</comment>
<dbReference type="FunFam" id="3.30.390.30:FF:000001">
    <property type="entry name" value="Dihydrolipoyl dehydrogenase"/>
    <property type="match status" value="1"/>
</dbReference>
<proteinExistence type="inferred from homology"/>
<dbReference type="EC" id="1.8.1.4" evidence="2"/>
<evidence type="ECO:0000256" key="7">
    <source>
        <dbReference type="ARBA" id="ARBA00023157"/>
    </source>
</evidence>
<feature type="binding site" evidence="12">
    <location>
        <position position="310"/>
    </location>
    <ligand>
        <name>NAD(+)</name>
        <dbReference type="ChEBI" id="CHEBI:57540"/>
    </ligand>
</feature>
<dbReference type="InterPro" id="IPR016156">
    <property type="entry name" value="FAD/NAD-linked_Rdtase_dimer_sf"/>
</dbReference>
<keyword evidence="7" id="KW-1015">Disulfide bond</keyword>
<keyword evidence="5 14" id="KW-0560">Oxidoreductase</keyword>
<keyword evidence="3 14" id="KW-0285">Flavoprotein</keyword>
<dbReference type="InterPro" id="IPR023753">
    <property type="entry name" value="FAD/NAD-binding_dom"/>
</dbReference>
<dbReference type="SUPFAM" id="SSF55424">
    <property type="entry name" value="FAD/NAD-linked reductases, dimerisation (C-terminal) domain"/>
    <property type="match status" value="1"/>
</dbReference>
<feature type="binding site" evidence="12">
    <location>
        <position position="351"/>
    </location>
    <ligand>
        <name>FAD</name>
        <dbReference type="ChEBI" id="CHEBI:57692"/>
    </ligand>
</feature>
<accession>A0ABD2NCD7</accession>
<dbReference type="PIRSF" id="PIRSF000350">
    <property type="entry name" value="Mercury_reductase_MerA"/>
    <property type="match status" value="1"/>
</dbReference>
<evidence type="ECO:0000256" key="11">
    <source>
        <dbReference type="PIRSR" id="PIRSR000350-2"/>
    </source>
</evidence>
<dbReference type="EMBL" id="JABFTP020000083">
    <property type="protein sequence ID" value="KAL3276224.1"/>
    <property type="molecule type" value="Genomic_DNA"/>
</dbReference>
<dbReference type="PRINTS" id="PR00411">
    <property type="entry name" value="PNDRDTASEI"/>
</dbReference>
<comment type="cofactor">
    <cofactor evidence="12">
        <name>FAD</name>
        <dbReference type="ChEBI" id="CHEBI:57692"/>
    </cofactor>
    <text evidence="12">Binds 1 FAD per subunit.</text>
</comment>
<keyword evidence="12" id="KW-0547">Nucleotide-binding</keyword>
<feature type="disulfide bond" description="Redox-active" evidence="13">
    <location>
        <begin position="77"/>
        <end position="82"/>
    </location>
</feature>
<evidence type="ECO:0000259" key="15">
    <source>
        <dbReference type="Pfam" id="PF02852"/>
    </source>
</evidence>
<dbReference type="Pfam" id="PF02852">
    <property type="entry name" value="Pyr_redox_dim"/>
    <property type="match status" value="1"/>
</dbReference>
<keyword evidence="8 14" id="KW-0676">Redox-active center</keyword>
<evidence type="ECO:0000259" key="16">
    <source>
        <dbReference type="Pfam" id="PF07992"/>
    </source>
</evidence>
<feature type="domain" description="FAD/NAD(P)-binding" evidence="16">
    <location>
        <begin position="39"/>
        <end position="366"/>
    </location>
</feature>
<sequence length="496" mass="54489">MKILFVFNSLNRRYCGQIFRYDIKSFRRQYSKNEDRVADLAIIGIGPGGLYGALRAKEIGMKHVVVIDKLPTVGGTCINNGCIPSKCLIKFSYNYHQVKSGVFASQGVVTSGLKLDLIKLMSSKSKIVANLSDHMTSILKTSGIDIVRGTAKISGCNKITVETDDGKRRVVEADNIIIATGATNRPFPGIEIDEERIVSTAGVLNLKTVPKRLTVVGAGISAIEMGSAWCHLGSQVTIVSNDSLIGAFKIDEEVRSKYQKILEDQGMKFVMDTKILGAKRSGNVVKVQTEDVRGGKKKEMECDVLLIAVGRIPYTEGLDLERVAIKTNKNGYIQVHPNYQTSTPNFYAVGDVTPGPMTAHKASEDGMTCVDNLCGISAHFDWINIPLVIYTHPEIASIGKTEEELQEEGIPYEVKWCTFNENARARTDLDTTGCIKALFCPHTKMVLGTHIISQHAGEIIHEALIAHQFGITAPQIGRMVHAHPTYAKIYKTIYGR</sequence>
<evidence type="ECO:0000313" key="18">
    <source>
        <dbReference type="Proteomes" id="UP001516400"/>
    </source>
</evidence>
<dbReference type="InterPro" id="IPR036188">
    <property type="entry name" value="FAD/NAD-bd_sf"/>
</dbReference>
<evidence type="ECO:0000256" key="12">
    <source>
        <dbReference type="PIRSR" id="PIRSR000350-3"/>
    </source>
</evidence>
<keyword evidence="6 12" id="KW-0520">NAD</keyword>
<evidence type="ECO:0000256" key="14">
    <source>
        <dbReference type="RuleBase" id="RU003691"/>
    </source>
</evidence>
<name>A0ABD2NCD7_9CUCU</name>
<evidence type="ECO:0000313" key="17">
    <source>
        <dbReference type="EMBL" id="KAL3276224.1"/>
    </source>
</evidence>
<dbReference type="GO" id="GO:0004148">
    <property type="term" value="F:dihydrolipoyl dehydrogenase (NADH) activity"/>
    <property type="evidence" value="ECO:0007669"/>
    <property type="project" value="UniProtKB-EC"/>
</dbReference>
<evidence type="ECO:0000256" key="6">
    <source>
        <dbReference type="ARBA" id="ARBA00023027"/>
    </source>
</evidence>
<evidence type="ECO:0000256" key="2">
    <source>
        <dbReference type="ARBA" id="ARBA00012608"/>
    </source>
</evidence>
<dbReference type="Pfam" id="PF07992">
    <property type="entry name" value="Pyr_redox_2"/>
    <property type="match status" value="1"/>
</dbReference>
<dbReference type="Proteomes" id="UP001516400">
    <property type="component" value="Unassembled WGS sequence"/>
</dbReference>
<evidence type="ECO:0000256" key="13">
    <source>
        <dbReference type="PIRSR" id="PIRSR000350-4"/>
    </source>
</evidence>
<dbReference type="PANTHER" id="PTHR22912:SF151">
    <property type="entry name" value="DIHYDROLIPOYL DEHYDROGENASE, MITOCHONDRIAL"/>
    <property type="match status" value="1"/>
</dbReference>
<dbReference type="AlphaFoldDB" id="A0ABD2NCD7"/>
<protein>
    <recommendedName>
        <fullName evidence="2">dihydrolipoyl dehydrogenase</fullName>
        <ecNumber evidence="2">1.8.1.4</ecNumber>
    </recommendedName>
    <alternativeName>
        <fullName evidence="9">Dihydrolipoamide dehydrogenase</fullName>
    </alternativeName>
</protein>
<feature type="binding site" evidence="12">
    <location>
        <position position="86"/>
    </location>
    <ligand>
        <name>FAD</name>
        <dbReference type="ChEBI" id="CHEBI:57692"/>
    </ligand>
</feature>
<dbReference type="PANTHER" id="PTHR22912">
    <property type="entry name" value="DISULFIDE OXIDOREDUCTASE"/>
    <property type="match status" value="1"/>
</dbReference>
<comment type="caution">
    <text evidence="17">The sequence shown here is derived from an EMBL/GenBank/DDBJ whole genome shotgun (WGS) entry which is preliminary data.</text>
</comment>
<reference evidence="17 18" key="1">
    <citation type="journal article" date="2021" name="BMC Biol.">
        <title>Horizontally acquired antibacterial genes associated with adaptive radiation of ladybird beetles.</title>
        <authorList>
            <person name="Li H.S."/>
            <person name="Tang X.F."/>
            <person name="Huang Y.H."/>
            <person name="Xu Z.Y."/>
            <person name="Chen M.L."/>
            <person name="Du X.Y."/>
            <person name="Qiu B.Y."/>
            <person name="Chen P.T."/>
            <person name="Zhang W."/>
            <person name="Slipinski A."/>
            <person name="Escalona H.E."/>
            <person name="Waterhouse R.M."/>
            <person name="Zwick A."/>
            <person name="Pang H."/>
        </authorList>
    </citation>
    <scope>NUCLEOTIDE SEQUENCE [LARGE SCALE GENOMIC DNA]</scope>
    <source>
        <strain evidence="17">SYSU2018</strain>
    </source>
</reference>
<dbReference type="Gene3D" id="3.50.50.60">
    <property type="entry name" value="FAD/NAD(P)-binding domain"/>
    <property type="match status" value="2"/>
</dbReference>
<dbReference type="InterPro" id="IPR012999">
    <property type="entry name" value="Pyr_OxRdtase_I_AS"/>
</dbReference>